<evidence type="ECO:0000313" key="1">
    <source>
        <dbReference type="EMBL" id="KAJ6978555.1"/>
    </source>
</evidence>
<comment type="caution">
    <text evidence="1">The sequence shown here is derived from an EMBL/GenBank/DDBJ whole genome shotgun (WGS) entry which is preliminary data.</text>
</comment>
<dbReference type="AlphaFoldDB" id="A0AAD6M4R5"/>
<protein>
    <submittedName>
        <fullName evidence="1">Uncharacterized protein</fullName>
    </submittedName>
</protein>
<dbReference type="EMBL" id="JAQIZT010000011">
    <property type="protein sequence ID" value="KAJ6978555.1"/>
    <property type="molecule type" value="Genomic_DNA"/>
</dbReference>
<keyword evidence="2" id="KW-1185">Reference proteome</keyword>
<name>A0AAD6M4R5_9ROSI</name>
<accession>A0AAD6M4R5</accession>
<sequence>MTGGSILPVRDSGVIHQQLPRESRAFWFCCLSLFRYYRCCLWLLEVVLFSVTDLVSLGCSGCSLCGGLVMRWTTRGDCLARERAVDVRSVEVWSMAMGAVVFLPA</sequence>
<dbReference type="Proteomes" id="UP001164929">
    <property type="component" value="Chromosome 11"/>
</dbReference>
<proteinExistence type="predicted"/>
<evidence type="ECO:0000313" key="2">
    <source>
        <dbReference type="Proteomes" id="UP001164929"/>
    </source>
</evidence>
<reference evidence="1" key="1">
    <citation type="journal article" date="2023" name="Mol. Ecol. Resour.">
        <title>Chromosome-level genome assembly of a triploid poplar Populus alba 'Berolinensis'.</title>
        <authorList>
            <person name="Chen S."/>
            <person name="Yu Y."/>
            <person name="Wang X."/>
            <person name="Wang S."/>
            <person name="Zhang T."/>
            <person name="Zhou Y."/>
            <person name="He R."/>
            <person name="Meng N."/>
            <person name="Wang Y."/>
            <person name="Liu W."/>
            <person name="Liu Z."/>
            <person name="Liu J."/>
            <person name="Guo Q."/>
            <person name="Huang H."/>
            <person name="Sederoff R.R."/>
            <person name="Wang G."/>
            <person name="Qu G."/>
            <person name="Chen S."/>
        </authorList>
    </citation>
    <scope>NUCLEOTIDE SEQUENCE</scope>
    <source>
        <strain evidence="1">SC-2020</strain>
    </source>
</reference>
<organism evidence="1 2">
    <name type="scientific">Populus alba x Populus x berolinensis</name>
    <dbReference type="NCBI Taxonomy" id="444605"/>
    <lineage>
        <taxon>Eukaryota</taxon>
        <taxon>Viridiplantae</taxon>
        <taxon>Streptophyta</taxon>
        <taxon>Embryophyta</taxon>
        <taxon>Tracheophyta</taxon>
        <taxon>Spermatophyta</taxon>
        <taxon>Magnoliopsida</taxon>
        <taxon>eudicotyledons</taxon>
        <taxon>Gunneridae</taxon>
        <taxon>Pentapetalae</taxon>
        <taxon>rosids</taxon>
        <taxon>fabids</taxon>
        <taxon>Malpighiales</taxon>
        <taxon>Salicaceae</taxon>
        <taxon>Saliceae</taxon>
        <taxon>Populus</taxon>
    </lineage>
</organism>
<gene>
    <name evidence="1" type="ORF">NC653_026856</name>
</gene>